<reference evidence="8 9" key="1">
    <citation type="submission" date="2017-01" db="EMBL/GenBank/DDBJ databases">
        <title>Deconstructing symbiosis and pathogenesis requirements using a combined genomic-metabolomic approach.</title>
        <authorList>
            <person name="Tobias N.J."/>
            <person name="Wolff H."/>
            <person name="Djahanschiri B."/>
            <person name="Ebersberger I."/>
            <person name="Bode H.B."/>
        </authorList>
    </citation>
    <scope>NUCLEOTIDE SEQUENCE [LARGE SCALE GENOMIC DNA]</scope>
    <source>
        <strain evidence="8 9">DSM 4764</strain>
    </source>
</reference>
<dbReference type="EMBL" id="MUBK01000002">
    <property type="protein sequence ID" value="OTA21541.1"/>
    <property type="molecule type" value="Genomic_DNA"/>
</dbReference>
<accession>A0A1Y2SR07</accession>
<evidence type="ECO:0000256" key="2">
    <source>
        <dbReference type="ARBA" id="ARBA00022475"/>
    </source>
</evidence>
<feature type="domain" description="Major facilitator superfamily (MFS) profile" evidence="7">
    <location>
        <begin position="4"/>
        <end position="379"/>
    </location>
</feature>
<feature type="transmembrane region" description="Helical" evidence="6">
    <location>
        <begin position="202"/>
        <end position="223"/>
    </location>
</feature>
<evidence type="ECO:0000256" key="3">
    <source>
        <dbReference type="ARBA" id="ARBA00022692"/>
    </source>
</evidence>
<evidence type="ECO:0000259" key="7">
    <source>
        <dbReference type="PROSITE" id="PS50850"/>
    </source>
</evidence>
<dbReference type="AlphaFoldDB" id="A0A1Y2SR07"/>
<dbReference type="PANTHER" id="PTHR43124">
    <property type="entry name" value="PURINE EFFLUX PUMP PBUE"/>
    <property type="match status" value="1"/>
</dbReference>
<keyword evidence="9" id="KW-1185">Reference proteome</keyword>
<feature type="transmembrane region" description="Helical" evidence="6">
    <location>
        <begin position="35"/>
        <end position="58"/>
    </location>
</feature>
<dbReference type="PANTHER" id="PTHR43124:SF8">
    <property type="entry name" value="INNER MEMBRANE TRANSPORT PROTEIN YDHP"/>
    <property type="match status" value="1"/>
</dbReference>
<comment type="caution">
    <text evidence="8">The sequence shown here is derived from an EMBL/GenBank/DDBJ whole genome shotgun (WGS) entry which is preliminary data.</text>
</comment>
<dbReference type="InterPro" id="IPR036259">
    <property type="entry name" value="MFS_trans_sf"/>
</dbReference>
<dbReference type="RefSeq" id="WP_086111168.1">
    <property type="nucleotide sequence ID" value="NZ_CAWNHF010000112.1"/>
</dbReference>
<dbReference type="InterPro" id="IPR020846">
    <property type="entry name" value="MFS_dom"/>
</dbReference>
<dbReference type="OrthoDB" id="9788453at2"/>
<feature type="transmembrane region" description="Helical" evidence="6">
    <location>
        <begin position="263"/>
        <end position="284"/>
    </location>
</feature>
<proteinExistence type="predicted"/>
<feature type="transmembrane region" description="Helical" evidence="6">
    <location>
        <begin position="95"/>
        <end position="116"/>
    </location>
</feature>
<evidence type="ECO:0000256" key="6">
    <source>
        <dbReference type="SAM" id="Phobius"/>
    </source>
</evidence>
<dbReference type="SUPFAM" id="SSF103473">
    <property type="entry name" value="MFS general substrate transporter"/>
    <property type="match status" value="1"/>
</dbReference>
<dbReference type="Pfam" id="PF07690">
    <property type="entry name" value="MFS_1"/>
    <property type="match status" value="1"/>
</dbReference>
<keyword evidence="3 6" id="KW-0812">Transmembrane</keyword>
<feature type="transmembrane region" description="Helical" evidence="6">
    <location>
        <begin position="159"/>
        <end position="181"/>
    </location>
</feature>
<evidence type="ECO:0000256" key="1">
    <source>
        <dbReference type="ARBA" id="ARBA00004651"/>
    </source>
</evidence>
<dbReference type="Gene3D" id="1.20.1250.20">
    <property type="entry name" value="MFS general substrate transporter like domains"/>
    <property type="match status" value="2"/>
</dbReference>
<name>A0A1Y2SR07_9GAMM</name>
<dbReference type="STRING" id="40578.Xbed_00287"/>
<keyword evidence="5 6" id="KW-0472">Membrane</keyword>
<dbReference type="GO" id="GO:0005886">
    <property type="term" value="C:plasma membrane"/>
    <property type="evidence" value="ECO:0007669"/>
    <property type="project" value="UniProtKB-SubCell"/>
</dbReference>
<dbReference type="Proteomes" id="UP000194204">
    <property type="component" value="Unassembled WGS sequence"/>
</dbReference>
<keyword evidence="2" id="KW-1003">Cell membrane</keyword>
<keyword evidence="4 6" id="KW-1133">Transmembrane helix</keyword>
<dbReference type="CDD" id="cd17324">
    <property type="entry name" value="MFS_NepI_like"/>
    <property type="match status" value="1"/>
</dbReference>
<feature type="transmembrane region" description="Helical" evidence="6">
    <location>
        <begin position="229"/>
        <end position="251"/>
    </location>
</feature>
<evidence type="ECO:0000313" key="9">
    <source>
        <dbReference type="Proteomes" id="UP000194204"/>
    </source>
</evidence>
<feature type="transmembrane region" description="Helical" evidence="6">
    <location>
        <begin position="128"/>
        <end position="153"/>
    </location>
</feature>
<evidence type="ECO:0000256" key="5">
    <source>
        <dbReference type="ARBA" id="ARBA00023136"/>
    </source>
</evidence>
<comment type="subcellular location">
    <subcellularLocation>
        <location evidence="1">Cell membrane</location>
        <topology evidence="1">Multi-pass membrane protein</topology>
    </subcellularLocation>
</comment>
<feature type="transmembrane region" description="Helical" evidence="6">
    <location>
        <begin position="356"/>
        <end position="374"/>
    </location>
</feature>
<evidence type="ECO:0000313" key="8">
    <source>
        <dbReference type="EMBL" id="OTA21541.1"/>
    </source>
</evidence>
<feature type="transmembrane region" description="Helical" evidence="6">
    <location>
        <begin position="290"/>
        <end position="309"/>
    </location>
</feature>
<dbReference type="GO" id="GO:0022857">
    <property type="term" value="F:transmembrane transporter activity"/>
    <property type="evidence" value="ECO:0007669"/>
    <property type="project" value="InterPro"/>
</dbReference>
<sequence>MPLAVYALAIGAFAICTTEFVIVGLLLNISNDLSISISSSGMLVTAYAMGVVIGAPILTPLMVKFKRKKALIALMVLYIVGNVACALATSYQLLMFARVIAALAQASFFGLGAVVATQLVPKNKQASAVAAMFLGATLANVFGAPIGSIVGQYFGWRSSFIACSVIGVIAAVAIAAIVPNVRSEAPKNIAREFAILLQPRAIKALLMTVLGFGGIFTALTYLGPFLTEASGFPVTAVSYLLFIFGVGMVIGNPLGGRLTDHSVHLALMVSLAAVIIVLLALGFFASSKVLTVILIFVFGAVMFSSIPPLQVQAMQATSEAVVMGSSFNIAAFNLGNAGGAWLGAWVLDYGMKVVELPIVAAAVTALGLVFAYIVKAGSPVKMVS</sequence>
<feature type="transmembrane region" description="Helical" evidence="6">
    <location>
        <begin position="70"/>
        <end position="89"/>
    </location>
</feature>
<feature type="transmembrane region" description="Helical" evidence="6">
    <location>
        <begin position="321"/>
        <end position="344"/>
    </location>
</feature>
<dbReference type="InterPro" id="IPR050189">
    <property type="entry name" value="MFS_Efflux_Transporters"/>
</dbReference>
<protein>
    <recommendedName>
        <fullName evidence="7">Major facilitator superfamily (MFS) profile domain-containing protein</fullName>
    </recommendedName>
</protein>
<dbReference type="PROSITE" id="PS50850">
    <property type="entry name" value="MFS"/>
    <property type="match status" value="1"/>
</dbReference>
<feature type="transmembrane region" description="Helical" evidence="6">
    <location>
        <begin position="7"/>
        <end position="29"/>
    </location>
</feature>
<organism evidence="8 9">
    <name type="scientific">Xenorhabdus beddingii</name>
    <dbReference type="NCBI Taxonomy" id="40578"/>
    <lineage>
        <taxon>Bacteria</taxon>
        <taxon>Pseudomonadati</taxon>
        <taxon>Pseudomonadota</taxon>
        <taxon>Gammaproteobacteria</taxon>
        <taxon>Enterobacterales</taxon>
        <taxon>Morganellaceae</taxon>
        <taxon>Xenorhabdus</taxon>
    </lineage>
</organism>
<gene>
    <name evidence="8" type="ORF">Xbed_00287</name>
</gene>
<dbReference type="InterPro" id="IPR011701">
    <property type="entry name" value="MFS"/>
</dbReference>
<evidence type="ECO:0000256" key="4">
    <source>
        <dbReference type="ARBA" id="ARBA00022989"/>
    </source>
</evidence>